<accession>A0A518DFQ2</accession>
<keyword evidence="3" id="KW-1185">Reference proteome</keyword>
<dbReference type="Gene3D" id="2.60.40.10">
    <property type="entry name" value="Immunoglobulins"/>
    <property type="match status" value="1"/>
</dbReference>
<reference evidence="2 3" key="1">
    <citation type="submission" date="2019-02" db="EMBL/GenBank/DDBJ databases">
        <title>Deep-cultivation of Planctomycetes and their phenomic and genomic characterization uncovers novel biology.</title>
        <authorList>
            <person name="Wiegand S."/>
            <person name="Jogler M."/>
            <person name="Boedeker C."/>
            <person name="Pinto D."/>
            <person name="Vollmers J."/>
            <person name="Rivas-Marin E."/>
            <person name="Kohn T."/>
            <person name="Peeters S.H."/>
            <person name="Heuer A."/>
            <person name="Rast P."/>
            <person name="Oberbeckmann S."/>
            <person name="Bunk B."/>
            <person name="Jeske O."/>
            <person name="Meyerdierks A."/>
            <person name="Storesund J.E."/>
            <person name="Kallscheuer N."/>
            <person name="Luecker S."/>
            <person name="Lage O.M."/>
            <person name="Pohl T."/>
            <person name="Merkel B.J."/>
            <person name="Hornburger P."/>
            <person name="Mueller R.-W."/>
            <person name="Bruemmer F."/>
            <person name="Labrenz M."/>
            <person name="Spormann A.M."/>
            <person name="Op den Camp H."/>
            <person name="Overmann J."/>
            <person name="Amann R."/>
            <person name="Jetten M.S.M."/>
            <person name="Mascher T."/>
            <person name="Medema M.H."/>
            <person name="Devos D.P."/>
            <person name="Kaster A.-K."/>
            <person name="Ovreas L."/>
            <person name="Rohde M."/>
            <person name="Galperin M.Y."/>
            <person name="Jogler C."/>
        </authorList>
    </citation>
    <scope>NUCLEOTIDE SEQUENCE [LARGE SCALE GENOMIC DNA]</scope>
    <source>
        <strain evidence="2 3">Pla175</strain>
    </source>
</reference>
<evidence type="ECO:0000313" key="3">
    <source>
        <dbReference type="Proteomes" id="UP000317429"/>
    </source>
</evidence>
<dbReference type="AlphaFoldDB" id="A0A518DFQ2"/>
<protein>
    <recommendedName>
        <fullName evidence="4">Carboxypeptidase regulatory-like domain-containing protein</fullName>
    </recommendedName>
</protein>
<sequence>MNASRLLAAALLASACSQGCSKPTPDGRLPVFPTSGKVTRAGAPVAGARVTLYGATETLQGPSAPIPTATTDADGAFELRSYDPNDGAPAGDFLVAITLPEQPPEGDLPEEYVAKDLLRGKYDNPDRSGLKAAVPEGGGELPTFDLK</sequence>
<evidence type="ECO:0008006" key="4">
    <source>
        <dbReference type="Google" id="ProtNLM"/>
    </source>
</evidence>
<evidence type="ECO:0000313" key="2">
    <source>
        <dbReference type="EMBL" id="QDU90310.1"/>
    </source>
</evidence>
<dbReference type="EMBL" id="CP036291">
    <property type="protein sequence ID" value="QDU90310.1"/>
    <property type="molecule type" value="Genomic_DNA"/>
</dbReference>
<proteinExistence type="predicted"/>
<evidence type="ECO:0000256" key="1">
    <source>
        <dbReference type="SAM" id="MobiDB-lite"/>
    </source>
</evidence>
<feature type="compositionally biased region" description="Basic and acidic residues" evidence="1">
    <location>
        <begin position="119"/>
        <end position="129"/>
    </location>
</feature>
<dbReference type="KEGG" id="pnd:Pla175_37130"/>
<dbReference type="OrthoDB" id="285058at2"/>
<dbReference type="PROSITE" id="PS51257">
    <property type="entry name" value="PROKAR_LIPOPROTEIN"/>
    <property type="match status" value="1"/>
</dbReference>
<dbReference type="InterPro" id="IPR013783">
    <property type="entry name" value="Ig-like_fold"/>
</dbReference>
<dbReference type="RefSeq" id="WP_145288533.1">
    <property type="nucleotide sequence ID" value="NZ_CP036291.1"/>
</dbReference>
<feature type="region of interest" description="Disordered" evidence="1">
    <location>
        <begin position="119"/>
        <end position="147"/>
    </location>
</feature>
<name>A0A518DFQ2_9BACT</name>
<dbReference type="Proteomes" id="UP000317429">
    <property type="component" value="Chromosome"/>
</dbReference>
<dbReference type="SUPFAM" id="SSF49478">
    <property type="entry name" value="Cna protein B-type domain"/>
    <property type="match status" value="1"/>
</dbReference>
<organism evidence="2 3">
    <name type="scientific">Pirellulimonas nuda</name>
    <dbReference type="NCBI Taxonomy" id="2528009"/>
    <lineage>
        <taxon>Bacteria</taxon>
        <taxon>Pseudomonadati</taxon>
        <taxon>Planctomycetota</taxon>
        <taxon>Planctomycetia</taxon>
        <taxon>Pirellulales</taxon>
        <taxon>Lacipirellulaceae</taxon>
        <taxon>Pirellulimonas</taxon>
    </lineage>
</organism>
<gene>
    <name evidence="2" type="ORF">Pla175_37130</name>
</gene>